<dbReference type="PANTHER" id="PTHR39217:SF1">
    <property type="entry name" value="GLUTATHIONE SYNTHETASE"/>
    <property type="match status" value="1"/>
</dbReference>
<dbReference type="Proteomes" id="UP000014760">
    <property type="component" value="Unassembled WGS sequence"/>
</dbReference>
<reference evidence="2" key="3">
    <citation type="submission" date="2015-06" db="UniProtKB">
        <authorList>
            <consortium name="EnsemblMetazoa"/>
        </authorList>
    </citation>
    <scope>IDENTIFICATION</scope>
</reference>
<dbReference type="HOGENOM" id="CLU_070819_0_1_1"/>
<dbReference type="InterPro" id="IPR053191">
    <property type="entry name" value="DcsG_Biosynth_Enzyme"/>
</dbReference>
<dbReference type="EMBL" id="KB301284">
    <property type="protein sequence ID" value="ELU05745.1"/>
    <property type="molecule type" value="Genomic_DNA"/>
</dbReference>
<evidence type="ECO:0000313" key="2">
    <source>
        <dbReference type="EnsemblMetazoa" id="CapteP200043"/>
    </source>
</evidence>
<organism evidence="1">
    <name type="scientific">Capitella teleta</name>
    <name type="common">Polychaete worm</name>
    <dbReference type="NCBI Taxonomy" id="283909"/>
    <lineage>
        <taxon>Eukaryota</taxon>
        <taxon>Metazoa</taxon>
        <taxon>Spiralia</taxon>
        <taxon>Lophotrochozoa</taxon>
        <taxon>Annelida</taxon>
        <taxon>Polychaeta</taxon>
        <taxon>Sedentaria</taxon>
        <taxon>Scolecida</taxon>
        <taxon>Capitellidae</taxon>
        <taxon>Capitella</taxon>
    </lineage>
</organism>
<dbReference type="EMBL" id="AMQN01007732">
    <property type="status" value="NOT_ANNOTATED_CDS"/>
    <property type="molecule type" value="Genomic_DNA"/>
</dbReference>
<sequence length="212" mass="24154">MYNHPCLQITLRPHVIRWGVNKHHLQFLIKEGVPCINTMFVEKGQAPSLINVMQKWPKIVLKPIVGLNSYQMTVIRDQENMQAKQEAFQAMLNDSLDGAMIQPFMPGAQTELSLIYLGGHYSHAIRLVPGDERRSDRHFVRCQPEADAMAVADCVIKACPWEQPLMSARVDLVEDFEEGGYKLMELEMIDPYLYLDEDNASALVDVIEKAIK</sequence>
<evidence type="ECO:0000313" key="3">
    <source>
        <dbReference type="Proteomes" id="UP000014760"/>
    </source>
</evidence>
<dbReference type="SUPFAM" id="SSF56059">
    <property type="entry name" value="Glutathione synthetase ATP-binding domain-like"/>
    <property type="match status" value="1"/>
</dbReference>
<dbReference type="OrthoDB" id="406765at2759"/>
<evidence type="ECO:0008006" key="4">
    <source>
        <dbReference type="Google" id="ProtNLM"/>
    </source>
</evidence>
<accession>R7UHQ4</accession>
<name>R7UHQ4_CAPTE</name>
<evidence type="ECO:0000313" key="1">
    <source>
        <dbReference type="EMBL" id="ELU05745.1"/>
    </source>
</evidence>
<dbReference type="PANTHER" id="PTHR39217">
    <property type="match status" value="1"/>
</dbReference>
<dbReference type="EnsemblMetazoa" id="CapteT200043">
    <property type="protein sequence ID" value="CapteP200043"/>
    <property type="gene ID" value="CapteG200043"/>
</dbReference>
<proteinExistence type="predicted"/>
<reference evidence="1 3" key="2">
    <citation type="journal article" date="2013" name="Nature">
        <title>Insights into bilaterian evolution from three spiralian genomes.</title>
        <authorList>
            <person name="Simakov O."/>
            <person name="Marletaz F."/>
            <person name="Cho S.J."/>
            <person name="Edsinger-Gonzales E."/>
            <person name="Havlak P."/>
            <person name="Hellsten U."/>
            <person name="Kuo D.H."/>
            <person name="Larsson T."/>
            <person name="Lv J."/>
            <person name="Arendt D."/>
            <person name="Savage R."/>
            <person name="Osoegawa K."/>
            <person name="de Jong P."/>
            <person name="Grimwood J."/>
            <person name="Chapman J.A."/>
            <person name="Shapiro H."/>
            <person name="Aerts A."/>
            <person name="Otillar R.P."/>
            <person name="Terry A.Y."/>
            <person name="Boore J.L."/>
            <person name="Grigoriev I.V."/>
            <person name="Lindberg D.R."/>
            <person name="Seaver E.C."/>
            <person name="Weisblat D.A."/>
            <person name="Putnam N.H."/>
            <person name="Rokhsar D.S."/>
        </authorList>
    </citation>
    <scope>NUCLEOTIDE SEQUENCE</scope>
    <source>
        <strain evidence="1 3">I ESC-2004</strain>
    </source>
</reference>
<reference evidence="3" key="1">
    <citation type="submission" date="2012-12" db="EMBL/GenBank/DDBJ databases">
        <authorList>
            <person name="Hellsten U."/>
            <person name="Grimwood J."/>
            <person name="Chapman J.A."/>
            <person name="Shapiro H."/>
            <person name="Aerts A."/>
            <person name="Otillar R.P."/>
            <person name="Terry A.Y."/>
            <person name="Boore J.L."/>
            <person name="Simakov O."/>
            <person name="Marletaz F."/>
            <person name="Cho S.-J."/>
            <person name="Edsinger-Gonzales E."/>
            <person name="Havlak P."/>
            <person name="Kuo D.-H."/>
            <person name="Larsson T."/>
            <person name="Lv J."/>
            <person name="Arendt D."/>
            <person name="Savage R."/>
            <person name="Osoegawa K."/>
            <person name="de Jong P."/>
            <person name="Lindberg D.R."/>
            <person name="Seaver E.C."/>
            <person name="Weisblat D.A."/>
            <person name="Putnam N.H."/>
            <person name="Grigoriev I.V."/>
            <person name="Rokhsar D.S."/>
        </authorList>
    </citation>
    <scope>NUCLEOTIDE SEQUENCE</scope>
    <source>
        <strain evidence="3">I ESC-2004</strain>
    </source>
</reference>
<protein>
    <recommendedName>
        <fullName evidence="4">Prokaryotic glutathione synthetase ATP-binding domain-containing protein</fullName>
    </recommendedName>
</protein>
<dbReference type="AlphaFoldDB" id="R7UHQ4"/>
<gene>
    <name evidence="1" type="ORF">CAPTEDRAFT_200043</name>
</gene>
<keyword evidence="3" id="KW-1185">Reference proteome</keyword>